<accession>A0A0E9Y2J3</accession>
<proteinExistence type="predicted"/>
<protein>
    <submittedName>
        <fullName evidence="1">Uncharacterized protein</fullName>
    </submittedName>
</protein>
<evidence type="ECO:0000313" key="1">
    <source>
        <dbReference type="EMBL" id="JAI08461.1"/>
    </source>
</evidence>
<dbReference type="EMBL" id="GBXM01000117">
    <property type="protein sequence ID" value="JAI08461.1"/>
    <property type="molecule type" value="Transcribed_RNA"/>
</dbReference>
<reference evidence="1" key="2">
    <citation type="journal article" date="2015" name="Fish Shellfish Immunol.">
        <title>Early steps in the European eel (Anguilla anguilla)-Vibrio vulnificus interaction in the gills: Role of the RtxA13 toxin.</title>
        <authorList>
            <person name="Callol A."/>
            <person name="Pajuelo D."/>
            <person name="Ebbesson L."/>
            <person name="Teles M."/>
            <person name="MacKenzie S."/>
            <person name="Amaro C."/>
        </authorList>
    </citation>
    <scope>NUCLEOTIDE SEQUENCE</scope>
</reference>
<organism evidence="1">
    <name type="scientific">Anguilla anguilla</name>
    <name type="common">European freshwater eel</name>
    <name type="synonym">Muraena anguilla</name>
    <dbReference type="NCBI Taxonomy" id="7936"/>
    <lineage>
        <taxon>Eukaryota</taxon>
        <taxon>Metazoa</taxon>
        <taxon>Chordata</taxon>
        <taxon>Craniata</taxon>
        <taxon>Vertebrata</taxon>
        <taxon>Euteleostomi</taxon>
        <taxon>Actinopterygii</taxon>
        <taxon>Neopterygii</taxon>
        <taxon>Teleostei</taxon>
        <taxon>Anguilliformes</taxon>
        <taxon>Anguillidae</taxon>
        <taxon>Anguilla</taxon>
    </lineage>
</organism>
<sequence>MYMVEGILEGRSIVRHCIL</sequence>
<name>A0A0E9Y2J3_ANGAN</name>
<dbReference type="AlphaFoldDB" id="A0A0E9Y2J3"/>
<reference evidence="1" key="1">
    <citation type="submission" date="2014-11" db="EMBL/GenBank/DDBJ databases">
        <authorList>
            <person name="Amaro Gonzalez C."/>
        </authorList>
    </citation>
    <scope>NUCLEOTIDE SEQUENCE</scope>
</reference>